<dbReference type="OrthoDB" id="5869984at2759"/>
<gene>
    <name evidence="1" type="ORF">OESDEN_03880</name>
</gene>
<protein>
    <submittedName>
        <fullName evidence="1">Uncharacterized protein</fullName>
    </submittedName>
</protein>
<accession>A0A0B1TG25</accession>
<sequence>MAVQLRTPKRLITQYTNKLETIVTKLKGDQLETLSVSSTQGQPSPVFISSCLHRLNEGIGVLDAAISKVEQALQEYASSFAEIDAPEEKEEEDFNEYTKKGEVALTSAFGYSLLLKARAHAFKNSAIFTERSVSKELITRLIDKLDKCSLRSMSMRDQRTLFEQIQVIIAQLKQKGEQFTEETISSEEAISLYMAKNPPQRSHIRFPKGFNDRQRTLILNCMYCSSTHKSADCTQYKSAQERSHYLRDHKLYLICASPQHLSSACKKRACFKYGGLHHTSCCFKGNAVFENAPKKEGSMTQAKKPKESEKELDKWEASWTMEGQVNVVAFSTLQPCEKTTMFLVLESGTEEFASSEKDARKLVDKQVWEDFKRTIERKDDGYYVRLPWKNMNVDLPDNRAIAYRRLLSVWNTLKEDDQLLQQYNSVSKNNRN</sequence>
<reference evidence="1 2" key="1">
    <citation type="submission" date="2014-03" db="EMBL/GenBank/DDBJ databases">
        <title>Draft genome of the hookworm Oesophagostomum dentatum.</title>
        <authorList>
            <person name="Mitreva M."/>
        </authorList>
    </citation>
    <scope>NUCLEOTIDE SEQUENCE [LARGE SCALE GENOMIC DNA]</scope>
    <source>
        <strain evidence="1 2">OD-Hann</strain>
    </source>
</reference>
<dbReference type="AlphaFoldDB" id="A0A0B1TG25"/>
<dbReference type="PANTHER" id="PTHR47331">
    <property type="entry name" value="PHD-TYPE DOMAIN-CONTAINING PROTEIN"/>
    <property type="match status" value="1"/>
</dbReference>
<proteinExistence type="predicted"/>
<dbReference type="EMBL" id="KN549747">
    <property type="protein sequence ID" value="KHJ96164.1"/>
    <property type="molecule type" value="Genomic_DNA"/>
</dbReference>
<evidence type="ECO:0000313" key="2">
    <source>
        <dbReference type="Proteomes" id="UP000053660"/>
    </source>
</evidence>
<dbReference type="PANTHER" id="PTHR47331:SF5">
    <property type="entry name" value="RIBONUCLEASE H"/>
    <property type="match status" value="1"/>
</dbReference>
<dbReference type="Proteomes" id="UP000053660">
    <property type="component" value="Unassembled WGS sequence"/>
</dbReference>
<keyword evidence="2" id="KW-1185">Reference proteome</keyword>
<evidence type="ECO:0000313" key="1">
    <source>
        <dbReference type="EMBL" id="KHJ96164.1"/>
    </source>
</evidence>
<organism evidence="1 2">
    <name type="scientific">Oesophagostomum dentatum</name>
    <name type="common">Nodular worm</name>
    <dbReference type="NCBI Taxonomy" id="61180"/>
    <lineage>
        <taxon>Eukaryota</taxon>
        <taxon>Metazoa</taxon>
        <taxon>Ecdysozoa</taxon>
        <taxon>Nematoda</taxon>
        <taxon>Chromadorea</taxon>
        <taxon>Rhabditida</taxon>
        <taxon>Rhabditina</taxon>
        <taxon>Rhabditomorpha</taxon>
        <taxon>Strongyloidea</taxon>
        <taxon>Strongylidae</taxon>
        <taxon>Oesophagostomum</taxon>
    </lineage>
</organism>
<name>A0A0B1TG25_OESDE</name>